<keyword evidence="9" id="KW-0732">Signal</keyword>
<dbReference type="AlphaFoldDB" id="A0ABD2WHF6"/>
<evidence type="ECO:0000256" key="2">
    <source>
        <dbReference type="ARBA" id="ARBA00022475"/>
    </source>
</evidence>
<dbReference type="SUPFAM" id="SSF53850">
    <property type="entry name" value="Periplasmic binding protein-like II"/>
    <property type="match status" value="1"/>
</dbReference>
<evidence type="ECO:0000256" key="9">
    <source>
        <dbReference type="SAM" id="SignalP"/>
    </source>
</evidence>
<keyword evidence="7" id="KW-0325">Glycoprotein</keyword>
<comment type="caution">
    <text evidence="10">The sequence shown here is derived from an EMBL/GenBank/DDBJ whole genome shotgun (WGS) entry which is preliminary data.</text>
</comment>
<evidence type="ECO:0000256" key="3">
    <source>
        <dbReference type="ARBA" id="ARBA00022692"/>
    </source>
</evidence>
<evidence type="ECO:0000313" key="11">
    <source>
        <dbReference type="Proteomes" id="UP001627154"/>
    </source>
</evidence>
<keyword evidence="5 8" id="KW-0472">Membrane</keyword>
<feature type="transmembrane region" description="Helical" evidence="8">
    <location>
        <begin position="616"/>
        <end position="640"/>
    </location>
</feature>
<feature type="signal peptide" evidence="9">
    <location>
        <begin position="1"/>
        <end position="23"/>
    </location>
</feature>
<evidence type="ECO:0008006" key="12">
    <source>
        <dbReference type="Google" id="ProtNLM"/>
    </source>
</evidence>
<keyword evidence="4 8" id="KW-1133">Transmembrane helix</keyword>
<keyword evidence="3 8" id="KW-0812">Transmembrane</keyword>
<evidence type="ECO:0000256" key="4">
    <source>
        <dbReference type="ARBA" id="ARBA00022989"/>
    </source>
</evidence>
<dbReference type="PANTHER" id="PTHR42643">
    <property type="entry name" value="IONOTROPIC RECEPTOR 20A-RELATED"/>
    <property type="match status" value="1"/>
</dbReference>
<gene>
    <name evidence="10" type="ORF">TKK_013442</name>
</gene>
<evidence type="ECO:0000256" key="8">
    <source>
        <dbReference type="SAM" id="Phobius"/>
    </source>
</evidence>
<keyword evidence="6" id="KW-0675">Receptor</keyword>
<keyword evidence="11" id="KW-1185">Reference proteome</keyword>
<evidence type="ECO:0000256" key="1">
    <source>
        <dbReference type="ARBA" id="ARBA00004651"/>
    </source>
</evidence>
<dbReference type="EMBL" id="JBJJXI010000107">
    <property type="protein sequence ID" value="KAL3392130.1"/>
    <property type="molecule type" value="Genomic_DNA"/>
</dbReference>
<evidence type="ECO:0000313" key="10">
    <source>
        <dbReference type="EMBL" id="KAL3392130.1"/>
    </source>
</evidence>
<evidence type="ECO:0000256" key="6">
    <source>
        <dbReference type="ARBA" id="ARBA00023170"/>
    </source>
</evidence>
<accession>A0ABD2WHF6</accession>
<feature type="chain" id="PRO_5044789481" description="Ionotropic glutamate receptor C-terminal domain-containing protein" evidence="9">
    <location>
        <begin position="24"/>
        <end position="652"/>
    </location>
</feature>
<comment type="subcellular location">
    <subcellularLocation>
        <location evidence="1">Cell membrane</location>
        <topology evidence="1">Multi-pass membrane protein</topology>
    </subcellularLocation>
</comment>
<organism evidence="10 11">
    <name type="scientific">Trichogramma kaykai</name>
    <dbReference type="NCBI Taxonomy" id="54128"/>
    <lineage>
        <taxon>Eukaryota</taxon>
        <taxon>Metazoa</taxon>
        <taxon>Ecdysozoa</taxon>
        <taxon>Arthropoda</taxon>
        <taxon>Hexapoda</taxon>
        <taxon>Insecta</taxon>
        <taxon>Pterygota</taxon>
        <taxon>Neoptera</taxon>
        <taxon>Endopterygota</taxon>
        <taxon>Hymenoptera</taxon>
        <taxon>Apocrita</taxon>
        <taxon>Proctotrupomorpha</taxon>
        <taxon>Chalcidoidea</taxon>
        <taxon>Trichogrammatidae</taxon>
        <taxon>Trichogramma</taxon>
    </lineage>
</organism>
<reference evidence="10 11" key="1">
    <citation type="journal article" date="2024" name="bioRxiv">
        <title>A reference genome for Trichogramma kaykai: A tiny desert-dwelling parasitoid wasp with competing sex-ratio distorters.</title>
        <authorList>
            <person name="Culotta J."/>
            <person name="Lindsey A.R."/>
        </authorList>
    </citation>
    <scope>NUCLEOTIDE SEQUENCE [LARGE SCALE GENOMIC DNA]</scope>
    <source>
        <strain evidence="10 11">KSX58</strain>
    </source>
</reference>
<sequence length="652" mass="74363">MILPKFVLCYISFCATLMTKSSSSQLDVLVDTLNTFESYQVVVLLSSDNNRGSSSKLIDAICASVSRVNDDNTLVLISSANFVDHEMYVTPLDPLLGSARRPLLINARQTSLLLLVLSFRKSSRHEDLFDEFSKSLKFIVELSPRRARPYCLVMILVEALEHLIPSERINELLLYAWTKQFLDLTIAQSYEDEGSTTLLYNYNPFDNDYSMQRYRRGSMEAIVFPDKMRNMKQYPLKVSAVRRSPSLNYELDADGKIVAINGSDYGMALVLSQKLNFRISWVPFGASSYSQPLPGADLDSDATILDFIINGSIDLGANQVYLHFAFRSKDRQGERAVSTWYDDYCALVPVEAPPPMGRLRTGVIDIMLTVLGHVSFARIVAMWLRFSPRHWEAHRVYQAILGSPTTRQPVRNAERLFFLCLIVVSFQYSLEIYSGLTKISLRQANDGPYHTLMDLARSNLTVEMNANHYNMTFDNCDGALKQLRAKIKFVQDPMSCPQRLLRHRNVACLMDRSVAKSFVAEESGHGAEDGTDGNAGPAPRMKILREYLWTAPKGCILSEASPYIVEASRVMRQVLEAGLWNWWIVYDKRRATPRRYSRMIGHLDECDRFLRSKLLIVWYVGIIASLVCFLGELVAARFRLRERVTSRWRRSR</sequence>
<evidence type="ECO:0000256" key="7">
    <source>
        <dbReference type="ARBA" id="ARBA00023180"/>
    </source>
</evidence>
<dbReference type="Proteomes" id="UP001627154">
    <property type="component" value="Unassembled WGS sequence"/>
</dbReference>
<protein>
    <recommendedName>
        <fullName evidence="12">Ionotropic glutamate receptor C-terminal domain-containing protein</fullName>
    </recommendedName>
</protein>
<proteinExistence type="predicted"/>
<keyword evidence="2" id="KW-1003">Cell membrane</keyword>
<dbReference type="InterPro" id="IPR052192">
    <property type="entry name" value="Insect_Ionotropic_Sensory_Rcpt"/>
</dbReference>
<dbReference type="GO" id="GO:0005886">
    <property type="term" value="C:plasma membrane"/>
    <property type="evidence" value="ECO:0007669"/>
    <property type="project" value="UniProtKB-SubCell"/>
</dbReference>
<name>A0ABD2WHF6_9HYME</name>
<dbReference type="PANTHER" id="PTHR42643:SF39">
    <property type="entry name" value="IONOTROPIC RECEPTOR 56A-RELATED"/>
    <property type="match status" value="1"/>
</dbReference>
<evidence type="ECO:0000256" key="5">
    <source>
        <dbReference type="ARBA" id="ARBA00023136"/>
    </source>
</evidence>